<evidence type="ECO:0000256" key="4">
    <source>
        <dbReference type="ARBA" id="ARBA00022553"/>
    </source>
</evidence>
<keyword evidence="6 11" id="KW-0418">Kinase</keyword>
<keyword evidence="5" id="KW-0808">Transferase</keyword>
<protein>
    <recommendedName>
        <fullName evidence="3">histidine kinase</fullName>
        <ecNumber evidence="3">2.7.13.3</ecNumber>
    </recommendedName>
</protein>
<feature type="domain" description="Histidine kinase" evidence="10">
    <location>
        <begin position="201"/>
        <end position="417"/>
    </location>
</feature>
<reference evidence="11" key="1">
    <citation type="submission" date="2023-03" db="EMBL/GenBank/DDBJ databases">
        <title>Selenobaculum gbiensis gen. nov. sp. nov., a new bacterium isolated from the gut microbiota of IBD patient.</title>
        <authorList>
            <person name="Yeo S."/>
            <person name="Park H."/>
            <person name="Huh C.S."/>
        </authorList>
    </citation>
    <scope>NUCLEOTIDE SEQUENCE</scope>
    <source>
        <strain evidence="11">ICN-92133</strain>
    </source>
</reference>
<dbReference type="EC" id="2.7.13.3" evidence="3"/>
<dbReference type="PANTHER" id="PTHR45453">
    <property type="entry name" value="PHOSPHATE REGULON SENSOR PROTEIN PHOR"/>
    <property type="match status" value="1"/>
</dbReference>
<evidence type="ECO:0000256" key="6">
    <source>
        <dbReference type="ARBA" id="ARBA00022777"/>
    </source>
</evidence>
<dbReference type="InterPro" id="IPR004358">
    <property type="entry name" value="Sig_transdc_His_kin-like_C"/>
</dbReference>
<keyword evidence="8 9" id="KW-0472">Membrane</keyword>
<evidence type="ECO:0000256" key="2">
    <source>
        <dbReference type="ARBA" id="ARBA00004370"/>
    </source>
</evidence>
<evidence type="ECO:0000313" key="12">
    <source>
        <dbReference type="Proteomes" id="UP001243623"/>
    </source>
</evidence>
<dbReference type="GO" id="GO:0005886">
    <property type="term" value="C:plasma membrane"/>
    <property type="evidence" value="ECO:0007669"/>
    <property type="project" value="TreeGrafter"/>
</dbReference>
<dbReference type="GO" id="GO:0000155">
    <property type="term" value="F:phosphorelay sensor kinase activity"/>
    <property type="evidence" value="ECO:0007669"/>
    <property type="project" value="InterPro"/>
</dbReference>
<dbReference type="GO" id="GO:0004721">
    <property type="term" value="F:phosphoprotein phosphatase activity"/>
    <property type="evidence" value="ECO:0007669"/>
    <property type="project" value="TreeGrafter"/>
</dbReference>
<keyword evidence="7" id="KW-0902">Two-component regulatory system</keyword>
<evidence type="ECO:0000256" key="5">
    <source>
        <dbReference type="ARBA" id="ARBA00022679"/>
    </source>
</evidence>
<keyword evidence="9" id="KW-1133">Transmembrane helix</keyword>
<feature type="transmembrane region" description="Helical" evidence="9">
    <location>
        <begin position="12"/>
        <end position="36"/>
    </location>
</feature>
<gene>
    <name evidence="11" type="ORF">P3F81_10065</name>
</gene>
<evidence type="ECO:0000256" key="8">
    <source>
        <dbReference type="ARBA" id="ARBA00023136"/>
    </source>
</evidence>
<keyword evidence="4" id="KW-0597">Phosphoprotein</keyword>
<comment type="catalytic activity">
    <reaction evidence="1">
        <text>ATP + protein L-histidine = ADP + protein N-phospho-L-histidine.</text>
        <dbReference type="EC" id="2.7.13.3"/>
    </reaction>
</comment>
<accession>A0A9Y2AIV5</accession>
<dbReference type="Proteomes" id="UP001243623">
    <property type="component" value="Chromosome"/>
</dbReference>
<dbReference type="InterPro" id="IPR050351">
    <property type="entry name" value="BphY/WalK/GraS-like"/>
</dbReference>
<dbReference type="Pfam" id="PF00512">
    <property type="entry name" value="HisKA"/>
    <property type="match status" value="1"/>
</dbReference>
<evidence type="ECO:0000256" key="9">
    <source>
        <dbReference type="SAM" id="Phobius"/>
    </source>
</evidence>
<dbReference type="AlphaFoldDB" id="A0A9Y2AIV5"/>
<dbReference type="Gene3D" id="1.10.287.130">
    <property type="match status" value="1"/>
</dbReference>
<dbReference type="PRINTS" id="PR00344">
    <property type="entry name" value="BCTRLSENSOR"/>
</dbReference>
<dbReference type="PROSITE" id="PS50109">
    <property type="entry name" value="HIS_KIN"/>
    <property type="match status" value="1"/>
</dbReference>
<evidence type="ECO:0000256" key="1">
    <source>
        <dbReference type="ARBA" id="ARBA00000085"/>
    </source>
</evidence>
<comment type="subcellular location">
    <subcellularLocation>
        <location evidence="2">Membrane</location>
    </subcellularLocation>
</comment>
<dbReference type="SMART" id="SM00387">
    <property type="entry name" value="HATPase_c"/>
    <property type="match status" value="1"/>
</dbReference>
<sequence>MFNKLRLKLTFINVAIIMALFTVLITGTFMLTNYGVNQGSYHVMSKLSEEIRSGQLTDIPERKRQHPPTIIGMIPPPEPSFFYLKVKDQKIIACSSGITIKDDLIPAFVEKILTLPQTEGKISFVNTDIIYTKTMLTDSETLIVCNDLSRQNELLQSQLYIFLLVGLCCALLSFAASFFMANKAIAPIRKALKNQKNFVSDASHELRTPLTIIQTNLDILKGANSKETIDENTHWIHNIQEETTRMSQLINSLLFLARADAKQQLLSMKKIRIDELIIDTLKSIQLLAEKKSLRLNYSSFTPATILADEPKIRQVLTIILDNAIRHTDTNGIITTKLTISYDKCIITINDTGEGIAKHHLPKLFDRFYQVDESRHKGGSGLGLSLAKWIIEQHNGSITIDSQLKEGTTVTIKLPLSK</sequence>
<dbReference type="EMBL" id="CP120678">
    <property type="protein sequence ID" value="WIW70230.1"/>
    <property type="molecule type" value="Genomic_DNA"/>
</dbReference>
<dbReference type="KEGG" id="sgbi:P3F81_10065"/>
<dbReference type="InterPro" id="IPR036097">
    <property type="entry name" value="HisK_dim/P_sf"/>
</dbReference>
<evidence type="ECO:0000256" key="7">
    <source>
        <dbReference type="ARBA" id="ARBA00023012"/>
    </source>
</evidence>
<dbReference type="InterPro" id="IPR003661">
    <property type="entry name" value="HisK_dim/P_dom"/>
</dbReference>
<dbReference type="InterPro" id="IPR003594">
    <property type="entry name" value="HATPase_dom"/>
</dbReference>
<dbReference type="FunFam" id="3.30.565.10:FF:000006">
    <property type="entry name" value="Sensor histidine kinase WalK"/>
    <property type="match status" value="1"/>
</dbReference>
<keyword evidence="9" id="KW-0812">Transmembrane</keyword>
<name>A0A9Y2AIV5_9FIRM</name>
<keyword evidence="12" id="KW-1185">Reference proteome</keyword>
<dbReference type="Pfam" id="PF02518">
    <property type="entry name" value="HATPase_c"/>
    <property type="match status" value="1"/>
</dbReference>
<dbReference type="InterPro" id="IPR036890">
    <property type="entry name" value="HATPase_C_sf"/>
</dbReference>
<dbReference type="RefSeq" id="WP_147670021.1">
    <property type="nucleotide sequence ID" value="NZ_CP120678.1"/>
</dbReference>
<evidence type="ECO:0000259" key="10">
    <source>
        <dbReference type="PROSITE" id="PS50109"/>
    </source>
</evidence>
<proteinExistence type="predicted"/>
<dbReference type="CDD" id="cd00082">
    <property type="entry name" value="HisKA"/>
    <property type="match status" value="1"/>
</dbReference>
<dbReference type="PANTHER" id="PTHR45453:SF1">
    <property type="entry name" value="PHOSPHATE REGULON SENSOR PROTEIN PHOR"/>
    <property type="match status" value="1"/>
</dbReference>
<dbReference type="GO" id="GO:0016036">
    <property type="term" value="P:cellular response to phosphate starvation"/>
    <property type="evidence" value="ECO:0007669"/>
    <property type="project" value="TreeGrafter"/>
</dbReference>
<dbReference type="InterPro" id="IPR005467">
    <property type="entry name" value="His_kinase_dom"/>
</dbReference>
<dbReference type="SUPFAM" id="SSF47384">
    <property type="entry name" value="Homodimeric domain of signal transducing histidine kinase"/>
    <property type="match status" value="1"/>
</dbReference>
<dbReference type="SUPFAM" id="SSF55874">
    <property type="entry name" value="ATPase domain of HSP90 chaperone/DNA topoisomerase II/histidine kinase"/>
    <property type="match status" value="1"/>
</dbReference>
<dbReference type="CDD" id="cd00075">
    <property type="entry name" value="HATPase"/>
    <property type="match status" value="1"/>
</dbReference>
<feature type="transmembrane region" description="Helical" evidence="9">
    <location>
        <begin position="159"/>
        <end position="181"/>
    </location>
</feature>
<dbReference type="FunFam" id="1.10.287.130:FF:000001">
    <property type="entry name" value="Two-component sensor histidine kinase"/>
    <property type="match status" value="1"/>
</dbReference>
<dbReference type="Gene3D" id="3.30.565.10">
    <property type="entry name" value="Histidine kinase-like ATPase, C-terminal domain"/>
    <property type="match status" value="1"/>
</dbReference>
<evidence type="ECO:0000313" key="11">
    <source>
        <dbReference type="EMBL" id="WIW70230.1"/>
    </source>
</evidence>
<organism evidence="11 12">
    <name type="scientific">Selenobaculum gibii</name>
    <dbReference type="NCBI Taxonomy" id="3054208"/>
    <lineage>
        <taxon>Bacteria</taxon>
        <taxon>Bacillati</taxon>
        <taxon>Bacillota</taxon>
        <taxon>Negativicutes</taxon>
        <taxon>Selenomonadales</taxon>
        <taxon>Selenomonadaceae</taxon>
        <taxon>Selenobaculum</taxon>
    </lineage>
</organism>
<dbReference type="SMART" id="SM00388">
    <property type="entry name" value="HisKA"/>
    <property type="match status" value="1"/>
</dbReference>
<evidence type="ECO:0000256" key="3">
    <source>
        <dbReference type="ARBA" id="ARBA00012438"/>
    </source>
</evidence>